<dbReference type="InterPro" id="IPR011032">
    <property type="entry name" value="GroES-like_sf"/>
</dbReference>
<dbReference type="OrthoDB" id="329835at2759"/>
<evidence type="ECO:0008006" key="15">
    <source>
        <dbReference type="Google" id="ProtNLM"/>
    </source>
</evidence>
<dbReference type="SUPFAM" id="SSF47336">
    <property type="entry name" value="ACP-like"/>
    <property type="match status" value="1"/>
</dbReference>
<protein>
    <recommendedName>
        <fullName evidence="15">Carrier domain-containing protein</fullName>
    </recommendedName>
</protein>
<keyword evidence="5" id="KW-0276">Fatty acid metabolism</keyword>
<feature type="domain" description="Ketoreductase" evidence="11">
    <location>
        <begin position="758"/>
        <end position="946"/>
    </location>
</feature>
<evidence type="ECO:0000256" key="6">
    <source>
        <dbReference type="ARBA" id="ARBA00022857"/>
    </source>
</evidence>
<dbReference type="Pfam" id="PF21149">
    <property type="entry name" value="FAS_pseudo-KR"/>
    <property type="match status" value="1"/>
</dbReference>
<gene>
    <name evidence="13" type="ORF">OSB1V03_LOCUS5041</name>
</gene>
<dbReference type="CDD" id="cd05195">
    <property type="entry name" value="enoyl_red"/>
    <property type="match status" value="1"/>
</dbReference>
<evidence type="ECO:0000256" key="4">
    <source>
        <dbReference type="ARBA" id="ARBA00022679"/>
    </source>
</evidence>
<feature type="non-terminal residue" evidence="13">
    <location>
        <position position="1"/>
    </location>
</feature>
<name>A0A7R9PYF9_9ACAR</name>
<keyword evidence="1" id="KW-0596">Phosphopantetheine</keyword>
<dbReference type="Gene3D" id="3.10.129.110">
    <property type="entry name" value="Polyketide synthase dehydratase"/>
    <property type="match status" value="1"/>
</dbReference>
<proteinExistence type="predicted"/>
<organism evidence="13">
    <name type="scientific">Medioppia subpectinata</name>
    <dbReference type="NCBI Taxonomy" id="1979941"/>
    <lineage>
        <taxon>Eukaryota</taxon>
        <taxon>Metazoa</taxon>
        <taxon>Ecdysozoa</taxon>
        <taxon>Arthropoda</taxon>
        <taxon>Chelicerata</taxon>
        <taxon>Arachnida</taxon>
        <taxon>Acari</taxon>
        <taxon>Acariformes</taxon>
        <taxon>Sarcoptiformes</taxon>
        <taxon>Oribatida</taxon>
        <taxon>Brachypylina</taxon>
        <taxon>Oppioidea</taxon>
        <taxon>Oppiidae</taxon>
        <taxon>Medioppia</taxon>
    </lineage>
</organism>
<dbReference type="GO" id="GO:0006633">
    <property type="term" value="P:fatty acid biosynthetic process"/>
    <property type="evidence" value="ECO:0007669"/>
    <property type="project" value="UniProtKB-KW"/>
</dbReference>
<evidence type="ECO:0000256" key="3">
    <source>
        <dbReference type="ARBA" id="ARBA00022553"/>
    </source>
</evidence>
<keyword evidence="8" id="KW-0443">Lipid metabolism</keyword>
<evidence type="ECO:0000256" key="1">
    <source>
        <dbReference type="ARBA" id="ARBA00022450"/>
    </source>
</evidence>
<dbReference type="InterPro" id="IPR050091">
    <property type="entry name" value="PKS_NRPS_Biosynth_Enz"/>
</dbReference>
<keyword evidence="10" id="KW-0511">Multifunctional enzyme</keyword>
<dbReference type="CDD" id="cd08954">
    <property type="entry name" value="KR_1_FAS_SDR_x"/>
    <property type="match status" value="1"/>
</dbReference>
<feature type="domain" description="Enoyl reductase (ER)" evidence="12">
    <location>
        <begin position="389"/>
        <end position="725"/>
    </location>
</feature>
<evidence type="ECO:0000256" key="2">
    <source>
        <dbReference type="ARBA" id="ARBA00022516"/>
    </source>
</evidence>
<dbReference type="GO" id="GO:0004312">
    <property type="term" value="F:fatty acid synthase activity"/>
    <property type="evidence" value="ECO:0007669"/>
    <property type="project" value="TreeGrafter"/>
</dbReference>
<keyword evidence="7" id="KW-0560">Oxidoreductase</keyword>
<dbReference type="SUPFAM" id="SSF50129">
    <property type="entry name" value="GroES-like"/>
    <property type="match status" value="1"/>
</dbReference>
<evidence type="ECO:0000256" key="8">
    <source>
        <dbReference type="ARBA" id="ARBA00023098"/>
    </source>
</evidence>
<dbReference type="InterPro" id="IPR029058">
    <property type="entry name" value="AB_hydrolase_fold"/>
</dbReference>
<keyword evidence="9" id="KW-0275">Fatty acid biosynthesis</keyword>
<dbReference type="EMBL" id="OC857011">
    <property type="protein sequence ID" value="CAD7624598.1"/>
    <property type="molecule type" value="Genomic_DNA"/>
</dbReference>
<dbReference type="PANTHER" id="PTHR43775:SF7">
    <property type="entry name" value="FATTY ACID SYNTHASE"/>
    <property type="match status" value="1"/>
</dbReference>
<keyword evidence="6" id="KW-0521">NADP</keyword>
<dbReference type="SUPFAM" id="SSF53474">
    <property type="entry name" value="alpha/beta-Hydrolases"/>
    <property type="match status" value="1"/>
</dbReference>
<evidence type="ECO:0000313" key="14">
    <source>
        <dbReference type="Proteomes" id="UP000759131"/>
    </source>
</evidence>
<dbReference type="InterPro" id="IPR036736">
    <property type="entry name" value="ACP-like_sf"/>
</dbReference>
<dbReference type="Pfam" id="PF13602">
    <property type="entry name" value="ADH_zinc_N_2"/>
    <property type="match status" value="1"/>
</dbReference>
<dbReference type="InterPro" id="IPR036291">
    <property type="entry name" value="NAD(P)-bd_dom_sf"/>
</dbReference>
<dbReference type="Proteomes" id="UP000759131">
    <property type="component" value="Unassembled WGS sequence"/>
</dbReference>
<dbReference type="Gene3D" id="3.40.50.720">
    <property type="entry name" value="NAD(P)-binding Rossmann-like Domain"/>
    <property type="match status" value="1"/>
</dbReference>
<evidence type="ECO:0000259" key="11">
    <source>
        <dbReference type="SMART" id="SM00822"/>
    </source>
</evidence>
<evidence type="ECO:0000256" key="5">
    <source>
        <dbReference type="ARBA" id="ARBA00022832"/>
    </source>
</evidence>
<dbReference type="GO" id="GO:0016491">
    <property type="term" value="F:oxidoreductase activity"/>
    <property type="evidence" value="ECO:0007669"/>
    <property type="project" value="UniProtKB-KW"/>
</dbReference>
<dbReference type="Gene3D" id="3.90.180.10">
    <property type="entry name" value="Medium-chain alcohol dehydrogenases, catalytic domain"/>
    <property type="match status" value="1"/>
</dbReference>
<reference evidence="13" key="1">
    <citation type="submission" date="2020-11" db="EMBL/GenBank/DDBJ databases">
        <authorList>
            <person name="Tran Van P."/>
        </authorList>
    </citation>
    <scope>NUCLEOTIDE SEQUENCE</scope>
</reference>
<dbReference type="SMART" id="SM00829">
    <property type="entry name" value="PKS_ER"/>
    <property type="match status" value="1"/>
</dbReference>
<dbReference type="EMBL" id="CAJPIZ010002436">
    <property type="protein sequence ID" value="CAG2105028.1"/>
    <property type="molecule type" value="Genomic_DNA"/>
</dbReference>
<keyword evidence="3" id="KW-0597">Phosphoprotein</keyword>
<dbReference type="InterPro" id="IPR013968">
    <property type="entry name" value="PKS_KR"/>
</dbReference>
<dbReference type="InterPro" id="IPR049391">
    <property type="entry name" value="FAS_pseudo-KR"/>
</dbReference>
<dbReference type="SMART" id="SM00822">
    <property type="entry name" value="PKS_KR"/>
    <property type="match status" value="1"/>
</dbReference>
<dbReference type="Gene3D" id="1.10.1200.10">
    <property type="entry name" value="ACP-like"/>
    <property type="match status" value="1"/>
</dbReference>
<dbReference type="Gene3D" id="3.40.50.1820">
    <property type="entry name" value="alpha/beta hydrolase"/>
    <property type="match status" value="1"/>
</dbReference>
<accession>A0A7R9PYF9</accession>
<evidence type="ECO:0000256" key="9">
    <source>
        <dbReference type="ARBA" id="ARBA00023160"/>
    </source>
</evidence>
<dbReference type="InterPro" id="IPR020843">
    <property type="entry name" value="ER"/>
</dbReference>
<evidence type="ECO:0000256" key="10">
    <source>
        <dbReference type="ARBA" id="ARBA00023268"/>
    </source>
</evidence>
<dbReference type="Pfam" id="PF08659">
    <property type="entry name" value="KR"/>
    <property type="match status" value="1"/>
</dbReference>
<dbReference type="InterPro" id="IPR042104">
    <property type="entry name" value="PKS_dehydratase_sf"/>
</dbReference>
<dbReference type="FunFam" id="3.40.50.720:FF:000209">
    <property type="entry name" value="Polyketide synthase Pks12"/>
    <property type="match status" value="1"/>
</dbReference>
<dbReference type="InterPro" id="IPR057326">
    <property type="entry name" value="KR_dom"/>
</dbReference>
<dbReference type="SUPFAM" id="SSF51735">
    <property type="entry name" value="NAD(P)-binding Rossmann-fold domains"/>
    <property type="match status" value="2"/>
</dbReference>
<evidence type="ECO:0000259" key="12">
    <source>
        <dbReference type="SMART" id="SM00829"/>
    </source>
</evidence>
<evidence type="ECO:0000256" key="7">
    <source>
        <dbReference type="ARBA" id="ARBA00023002"/>
    </source>
</evidence>
<keyword evidence="2" id="KW-0444">Lipid biosynthesis</keyword>
<keyword evidence="14" id="KW-1185">Reference proteome</keyword>
<dbReference type="PANTHER" id="PTHR43775">
    <property type="entry name" value="FATTY ACID SYNTHASE"/>
    <property type="match status" value="1"/>
</dbReference>
<sequence>DFAIYEKGNVCVSGKIIASVDDNVLIAQHLLYDCNRRLAAAEHTIRTDDIYKELGCIGLDYKKAFRRLKIVGTDDYNEFYGVCEWDGQFVTYMDALLQSRVLSVPLRKLLLPVLIRKLRLDPHVMFDAFRSHRCDEGQVGPDVPKEDMSKIVIFHHVVPADERQTVSHMADRDKTRFVERFAQYSAEMPFYYNTATKQLVSPGVELEEVIAFPAPRRQDTTALVLDSQEFCPNDDNQAIDGCLLAAVSKKIIHKPIIPEKHNVIDISGDYQQWFGVLQDKIITAMNVENKTDNVWLVSKDSYINGIIGLMNCLRLEPGGENFRYVFLMDTNSVANIDFNTKPYSDILANDLVANVIKGGKLGTYRHFKLPADFDKCVSNEYYLNSGAIRDIGGLQWYDSRKLPEIKKGWNFGNKEVYKTRVNIYCAGVSFHDVMVASGRIPGGPEQMFTDCVLGCEYAGRRVDTGERVMGIDFRAFATSLNATINSMTTVPEHWSMAEAVTILSTYSTLYYALIKRANLKRGESVLIHSAAGGVGQAAINMCKHYDCDIYTTRCVIQSKAIENDCDIYTTVGTEEKKQFLINEYNIPEERIFGSRDVLFKAKLLKLTNGKGVDVVLNSLSGEKLDASYECVANSGRFIELGRYDMIQNKQIGMFDFARDIQFIGIVVDMAFITDVNFFDEFYDWVHKNSKNGCVKPLNYTLFEAKDADKAFRYMTTGKHMGKIVIKLRDEEMDRRPLMAIKPAVDMVTTIKTFFDPNKVYIITGGLGGFGLELIPWMQFFGARKFVTTSRSGLRTEYQKFIHNRMKKFYKNMKVLESQWIVSTADGFTIEGTKQLLREAQELGPIGGIFHLAIELNDCLLEKLTFEKFCSSIDTKHKIFANLDQLTRQLDYPLDYFVMFSSVTCGKGNAGQSNYSFGNSMCERICEERRRDGLHGLAVQYGPVGDVGVFEGSDQLLEMTTLRKQRINSCCDVLDKLLCLKQPVVTSYTKVDMSAKASSGAKSHIIAELWRALGIDPSVTPNHLTLGEIGLESMFAVELQQSLEKEWNINVSLHNVKSITIGMLKDYESGDPDVVKKFLDEIKVARAYLLKQKFIIPTETHTRLNAVTTGRPVYLMPTITMNWTMFEQLAQSLNRPVIGLNWTREMSTLTTLKQVNEYFVTLMKQLEPRGGYDVVGYLDGAIAAGKLLLKGSADKAVIIDAMADDAEVDQITDEDLLLFIFGVSFSKVPAPIFDRIVRDMKKQSDIKSQIRVIVTELIEFVGKGLVAPDIDEIYHIVLARLRMLLTYRSDKKKKWSNRLKVTIAKKWSKSVGKLIMIKPVIMDDIDDVNELIGKSRDAHLLPDVKDGTDNIEVTMINSGHDTDIITAEMNEKLLSVLK</sequence>
<evidence type="ECO:0000313" key="13">
    <source>
        <dbReference type="EMBL" id="CAD7624598.1"/>
    </source>
</evidence>
<keyword evidence="4" id="KW-0808">Transferase</keyword>